<dbReference type="InterPro" id="IPR020846">
    <property type="entry name" value="MFS_dom"/>
</dbReference>
<keyword evidence="3 5" id="KW-1133">Transmembrane helix</keyword>
<evidence type="ECO:0000256" key="1">
    <source>
        <dbReference type="ARBA" id="ARBA00004651"/>
    </source>
</evidence>
<dbReference type="InterPro" id="IPR036259">
    <property type="entry name" value="MFS_trans_sf"/>
</dbReference>
<evidence type="ECO:0000313" key="8">
    <source>
        <dbReference type="Proteomes" id="UP000035058"/>
    </source>
</evidence>
<dbReference type="AlphaFoldDB" id="K6XV48"/>
<dbReference type="PANTHER" id="PTHR23508:SF10">
    <property type="entry name" value="CARBOXYLIC ACID TRANSPORTER PROTEIN HOMOLOG"/>
    <property type="match status" value="1"/>
</dbReference>
<dbReference type="Proteomes" id="UP000035058">
    <property type="component" value="Unassembled WGS sequence"/>
</dbReference>
<feature type="transmembrane region" description="Helical" evidence="5">
    <location>
        <begin position="91"/>
        <end position="110"/>
    </location>
</feature>
<evidence type="ECO:0000256" key="5">
    <source>
        <dbReference type="SAM" id="Phobius"/>
    </source>
</evidence>
<dbReference type="InterPro" id="IPR005829">
    <property type="entry name" value="Sugar_transporter_CS"/>
</dbReference>
<proteinExistence type="predicted"/>
<feature type="transmembrane region" description="Helical" evidence="5">
    <location>
        <begin position="387"/>
        <end position="406"/>
    </location>
</feature>
<dbReference type="PROSITE" id="PS50850">
    <property type="entry name" value="MFS"/>
    <property type="match status" value="1"/>
</dbReference>
<evidence type="ECO:0000259" key="6">
    <source>
        <dbReference type="PROSITE" id="PS50850"/>
    </source>
</evidence>
<protein>
    <submittedName>
        <fullName evidence="7">Putative major facilitator superfamily transporter</fullName>
    </submittedName>
</protein>
<dbReference type="PANTHER" id="PTHR23508">
    <property type="entry name" value="CARBOXYLIC ACID TRANSPORTER PROTEIN HOMOLOG"/>
    <property type="match status" value="1"/>
</dbReference>
<keyword evidence="2 5" id="KW-0812">Transmembrane</keyword>
<comment type="caution">
    <text evidence="7">The sequence shown here is derived from an EMBL/GenBank/DDBJ whole genome shotgun (WGS) entry which is preliminary data.</text>
</comment>
<dbReference type="RefSeq" id="WP_006868874.1">
    <property type="nucleotide sequence ID" value="NZ_BAHE01000060.1"/>
</dbReference>
<evidence type="ECO:0000256" key="4">
    <source>
        <dbReference type="ARBA" id="ARBA00023136"/>
    </source>
</evidence>
<gene>
    <name evidence="7" type="ORF">GONAM_60_00290</name>
</gene>
<accession>K6XV48</accession>
<keyword evidence="8" id="KW-1185">Reference proteome</keyword>
<dbReference type="GO" id="GO:0046943">
    <property type="term" value="F:carboxylic acid transmembrane transporter activity"/>
    <property type="evidence" value="ECO:0007669"/>
    <property type="project" value="TreeGrafter"/>
</dbReference>
<feature type="transmembrane region" description="Helical" evidence="5">
    <location>
        <begin position="320"/>
        <end position="340"/>
    </location>
</feature>
<dbReference type="PROSITE" id="PS00217">
    <property type="entry name" value="SUGAR_TRANSPORT_2"/>
    <property type="match status" value="1"/>
</dbReference>
<feature type="transmembrane region" description="Helical" evidence="5">
    <location>
        <begin position="346"/>
        <end position="366"/>
    </location>
</feature>
<organism evidence="7 8">
    <name type="scientific">Gordonia namibiensis NBRC 108229</name>
    <dbReference type="NCBI Taxonomy" id="1208314"/>
    <lineage>
        <taxon>Bacteria</taxon>
        <taxon>Bacillati</taxon>
        <taxon>Actinomycetota</taxon>
        <taxon>Actinomycetes</taxon>
        <taxon>Mycobacteriales</taxon>
        <taxon>Gordoniaceae</taxon>
        <taxon>Gordonia</taxon>
    </lineage>
</organism>
<dbReference type="Pfam" id="PF00083">
    <property type="entry name" value="Sugar_tr"/>
    <property type="match status" value="1"/>
</dbReference>
<name>K6XV48_9ACTN</name>
<evidence type="ECO:0000256" key="2">
    <source>
        <dbReference type="ARBA" id="ARBA00022692"/>
    </source>
</evidence>
<comment type="subcellular location">
    <subcellularLocation>
        <location evidence="1">Cell membrane</location>
        <topology evidence="1">Multi-pass membrane protein</topology>
    </subcellularLocation>
</comment>
<reference evidence="7 8" key="1">
    <citation type="submission" date="2012-08" db="EMBL/GenBank/DDBJ databases">
        <title>Whole genome shotgun sequence of Gordonia namibiensis NBRC 108229.</title>
        <authorList>
            <person name="Isaki-Nakamura S."/>
            <person name="Hosoyama A."/>
            <person name="Tsuchikane K."/>
            <person name="Katsumata H."/>
            <person name="Baba S."/>
            <person name="Yamazaki S."/>
            <person name="Fujita N."/>
        </authorList>
    </citation>
    <scope>NUCLEOTIDE SEQUENCE [LARGE SCALE GENOMIC DNA]</scope>
    <source>
        <strain evidence="7 8">NBRC 108229</strain>
    </source>
</reference>
<dbReference type="EMBL" id="BAHE01000060">
    <property type="protein sequence ID" value="GAC02745.1"/>
    <property type="molecule type" value="Genomic_DNA"/>
</dbReference>
<dbReference type="GO" id="GO:0005886">
    <property type="term" value="C:plasma membrane"/>
    <property type="evidence" value="ECO:0007669"/>
    <property type="project" value="UniProtKB-SubCell"/>
</dbReference>
<dbReference type="PROSITE" id="PS00216">
    <property type="entry name" value="SUGAR_TRANSPORT_1"/>
    <property type="match status" value="1"/>
</dbReference>
<dbReference type="Gene3D" id="1.20.1250.20">
    <property type="entry name" value="MFS general substrate transporter like domains"/>
    <property type="match status" value="1"/>
</dbReference>
<dbReference type="InterPro" id="IPR005828">
    <property type="entry name" value="MFS_sugar_transport-like"/>
</dbReference>
<keyword evidence="4 5" id="KW-0472">Membrane</keyword>
<feature type="transmembrane region" description="Helical" evidence="5">
    <location>
        <begin position="26"/>
        <end position="47"/>
    </location>
</feature>
<dbReference type="SUPFAM" id="SSF103473">
    <property type="entry name" value="MFS general substrate transporter"/>
    <property type="match status" value="1"/>
</dbReference>
<feature type="domain" description="Major facilitator superfamily (MFS) profile" evidence="6">
    <location>
        <begin position="22"/>
        <end position="436"/>
    </location>
</feature>
<feature type="transmembrane region" description="Helical" evidence="5">
    <location>
        <begin position="59"/>
        <end position="79"/>
    </location>
</feature>
<evidence type="ECO:0000313" key="7">
    <source>
        <dbReference type="EMBL" id="GAC02745.1"/>
    </source>
</evidence>
<feature type="transmembrane region" description="Helical" evidence="5">
    <location>
        <begin position="288"/>
        <end position="308"/>
    </location>
</feature>
<evidence type="ECO:0000256" key="3">
    <source>
        <dbReference type="ARBA" id="ARBA00022989"/>
    </source>
</evidence>
<feature type="transmembrane region" description="Helical" evidence="5">
    <location>
        <begin position="412"/>
        <end position="431"/>
    </location>
</feature>
<feature type="transmembrane region" description="Helical" evidence="5">
    <location>
        <begin position="251"/>
        <end position="268"/>
    </location>
</feature>
<feature type="transmembrane region" description="Helical" evidence="5">
    <location>
        <begin position="150"/>
        <end position="168"/>
    </location>
</feature>
<sequence length="458" mass="48927">MTHTLTPPNTETPEQRNGRRHAFAGAYLGWMFDGYETFATVLVASFVVNDLVGKDASPYYVGAILAITLLSWAIGGLASGVLADRFGRRKVMIVSILWYAICAGLTALAPSYGVLLVLRFLTGLGMGAEWGGGSSLVAETAPPRRRGLRLAFLQSGFGIGFLIATGVWQLVNQGNPGDWRWMYALGVVPALLVLYIRRLASDSPLWVKVDQQRRALTEAVSSGSVSSAKAAEFLKPSISQVFSHPVYRRRVLMLTLGALASMIGWWAVSTWIPAYARSILVGTTDDVPSAVTLVVLAYNAAGVVGYLVNGWLADLVGRKPVIFTFFVASVALTPCMFLIPDSKGSLIFWAAVNGFFTLGQMTWLALYPSELFPTNVRATGMTLVFNLARFPAAIGALISASLITTFGSISDAAIVIGCAGYGLGVIVALFLGPETRGTNLPAPVDIAEITSTEEGAQR</sequence>